<evidence type="ECO:0000313" key="3">
    <source>
        <dbReference type="EMBL" id="CAF3715185.1"/>
    </source>
</evidence>
<evidence type="ECO:0000313" key="2">
    <source>
        <dbReference type="EMBL" id="CAF3411942.1"/>
    </source>
</evidence>
<dbReference type="EMBL" id="CAJOBO010000826">
    <property type="protein sequence ID" value="CAF4296347.1"/>
    <property type="molecule type" value="Genomic_DNA"/>
</dbReference>
<reference evidence="2" key="1">
    <citation type="submission" date="2021-02" db="EMBL/GenBank/DDBJ databases">
        <authorList>
            <person name="Nowell W R."/>
        </authorList>
    </citation>
    <scope>NUCLEOTIDE SEQUENCE</scope>
</reference>
<protein>
    <submittedName>
        <fullName evidence="2">Uncharacterized protein</fullName>
    </submittedName>
</protein>
<dbReference type="Proteomes" id="UP000663851">
    <property type="component" value="Unassembled WGS sequence"/>
</dbReference>
<dbReference type="EMBL" id="CAJNYT010005117">
    <property type="protein sequence ID" value="CAF3715185.1"/>
    <property type="molecule type" value="Genomic_DNA"/>
</dbReference>
<organism evidence="2 6">
    <name type="scientific">Rotaria socialis</name>
    <dbReference type="NCBI Taxonomy" id="392032"/>
    <lineage>
        <taxon>Eukaryota</taxon>
        <taxon>Metazoa</taxon>
        <taxon>Spiralia</taxon>
        <taxon>Gnathifera</taxon>
        <taxon>Rotifera</taxon>
        <taxon>Eurotatoria</taxon>
        <taxon>Bdelloidea</taxon>
        <taxon>Philodinida</taxon>
        <taxon>Philodinidae</taxon>
        <taxon>Rotaria</taxon>
    </lineage>
</organism>
<evidence type="ECO:0000256" key="1">
    <source>
        <dbReference type="SAM" id="MobiDB-lite"/>
    </source>
</evidence>
<proteinExistence type="predicted"/>
<feature type="compositionally biased region" description="Low complexity" evidence="1">
    <location>
        <begin position="181"/>
        <end position="190"/>
    </location>
</feature>
<dbReference type="EMBL" id="CAJNYD010002332">
    <property type="protein sequence ID" value="CAF3411942.1"/>
    <property type="molecule type" value="Genomic_DNA"/>
</dbReference>
<evidence type="ECO:0000313" key="4">
    <source>
        <dbReference type="EMBL" id="CAF4296347.1"/>
    </source>
</evidence>
<dbReference type="EMBL" id="CAJOBR010000249">
    <property type="protein sequence ID" value="CAF4486546.1"/>
    <property type="molecule type" value="Genomic_DNA"/>
</dbReference>
<feature type="compositionally biased region" description="Low complexity" evidence="1">
    <location>
        <begin position="149"/>
        <end position="164"/>
    </location>
</feature>
<feature type="compositionally biased region" description="Pro residues" evidence="1">
    <location>
        <begin position="98"/>
        <end position="112"/>
    </location>
</feature>
<sequence>MYPKPFPALTPQSYVPGSGGGGGIPYGAYPPGGARSSFPVLTPNSYLPPMGTIEPPIMNLRGGGGMFPPPTPYTPMAPMLHSVPQMQYPQPGAISMMAPPPLPPPPPPPQPSYDPGYPLYSHRRRPVRLCRRRGRRSRRPRPVLQIIDSSSCSSLSSCTTISSCSRRRHRSRTRSRRRGATSRQQQQQQQPIIVLPVQCQQPQSNVAGPIQQQPQQIILPPLQYQQSGQCQPQQYVSSPIQYQQSGQYQPQQLALPPIPIQQHQQLSLPQLQFSSSNLIQSAASSPMSIPSGQPMIQPSMSLPQIANIGQPLQIQPGTIQYIQTVPSSSSSPLQYITSEPRSTVAPQRILVNSTKKNQSSKVKPIPRSTSVKALPQNDLKFGRHPFDWYESDKKNNIINDKVQVGQRRSTAVR</sequence>
<evidence type="ECO:0000313" key="5">
    <source>
        <dbReference type="EMBL" id="CAF4486546.1"/>
    </source>
</evidence>
<comment type="caution">
    <text evidence="2">The sequence shown here is derived from an EMBL/GenBank/DDBJ whole genome shotgun (WGS) entry which is preliminary data.</text>
</comment>
<accession>A0A818AY67</accession>
<feature type="region of interest" description="Disordered" evidence="1">
    <location>
        <begin position="95"/>
        <end position="191"/>
    </location>
</feature>
<name>A0A818AY67_9BILA</name>
<evidence type="ECO:0000313" key="6">
    <source>
        <dbReference type="Proteomes" id="UP000663833"/>
    </source>
</evidence>
<gene>
    <name evidence="3" type="ORF">GRG538_LOCUS29272</name>
    <name evidence="4" type="ORF">HFQ381_LOCUS13254</name>
    <name evidence="2" type="ORF">LUA448_LOCUS18594</name>
    <name evidence="5" type="ORF">QYT958_LOCUS3499</name>
</gene>
<feature type="compositionally biased region" description="Basic residues" evidence="1">
    <location>
        <begin position="121"/>
        <end position="141"/>
    </location>
</feature>
<dbReference type="AlphaFoldDB" id="A0A818AY67"/>
<feature type="compositionally biased region" description="Basic residues" evidence="1">
    <location>
        <begin position="165"/>
        <end position="180"/>
    </location>
</feature>
<dbReference type="Proteomes" id="UP000663833">
    <property type="component" value="Unassembled WGS sequence"/>
</dbReference>
<dbReference type="Proteomes" id="UP000663872">
    <property type="component" value="Unassembled WGS sequence"/>
</dbReference>
<dbReference type="Proteomes" id="UP000663848">
    <property type="component" value="Unassembled WGS sequence"/>
</dbReference>